<dbReference type="InterPro" id="IPR043502">
    <property type="entry name" value="DNA/RNA_pol_sf"/>
</dbReference>
<dbReference type="CDD" id="cd09272">
    <property type="entry name" value="RNase_HI_RT_Ty1"/>
    <property type="match status" value="1"/>
</dbReference>
<dbReference type="KEGG" id="nta:107784719"/>
<dbReference type="RefSeq" id="XP_016461374.1">
    <property type="nucleotide sequence ID" value="XM_016605888.1"/>
</dbReference>
<feature type="domain" description="Reverse transcriptase Ty1/copia-type" evidence="1">
    <location>
        <begin position="85"/>
        <end position="159"/>
    </location>
</feature>
<dbReference type="OMA" id="MATACCE"/>
<name>A0A1S3ZAJ3_TOBAC</name>
<sequence>MGVQVKFKADGSIERYKASLVVRGDTQTVGIDYNDTFSLVVKITTVKYLIAVAVKNQCPLFQFDVNNAFLHGDLDEEVYMKFPQDDIILTGDDVSEISALKSYLDDQFRMKDLGQLNYFLGIEVISTHSSLLLNQRKFIMDLLSEHNCTDVSPLVSPIELNLKLKVDDRLLLSNLEKYRSLVGKFNFLTHTRPHLSFLVQHLRQLLQAPRVPHLAATLHLLRYLKGTVDYGILINNSSDFTLQGPISWKLKKQPVVSLSSAEVEYRSLNKLVAELTWLTRLLDDLGVERVANVSIFYDNHSALHFARNPVFHERTKHIEVDCHFLRGKLSESLIDLHPFSSSNQLADILTKPLTGIAHHGFLSKLKVLPPSN</sequence>
<dbReference type="PaxDb" id="4097-A0A1S3ZAJ3"/>
<dbReference type="Pfam" id="PF07727">
    <property type="entry name" value="RVT_2"/>
    <property type="match status" value="2"/>
</dbReference>
<dbReference type="STRING" id="4097.A0A1S3ZAJ3"/>
<organism evidence="2">
    <name type="scientific">Nicotiana tabacum</name>
    <name type="common">Common tobacco</name>
    <dbReference type="NCBI Taxonomy" id="4097"/>
    <lineage>
        <taxon>Eukaryota</taxon>
        <taxon>Viridiplantae</taxon>
        <taxon>Streptophyta</taxon>
        <taxon>Embryophyta</taxon>
        <taxon>Tracheophyta</taxon>
        <taxon>Spermatophyta</taxon>
        <taxon>Magnoliopsida</taxon>
        <taxon>eudicotyledons</taxon>
        <taxon>Gunneridae</taxon>
        <taxon>Pentapetalae</taxon>
        <taxon>asterids</taxon>
        <taxon>lamiids</taxon>
        <taxon>Solanales</taxon>
        <taxon>Solanaceae</taxon>
        <taxon>Nicotianoideae</taxon>
        <taxon>Nicotianeae</taxon>
        <taxon>Nicotiana</taxon>
    </lineage>
</organism>
<accession>A0A1S3ZAJ3</accession>
<dbReference type="InterPro" id="IPR013103">
    <property type="entry name" value="RVT_2"/>
</dbReference>
<dbReference type="PANTHER" id="PTHR11439">
    <property type="entry name" value="GAG-POL-RELATED RETROTRANSPOSON"/>
    <property type="match status" value="1"/>
</dbReference>
<dbReference type="SUPFAM" id="SSF56672">
    <property type="entry name" value="DNA/RNA polymerases"/>
    <property type="match status" value="1"/>
</dbReference>
<proteinExistence type="predicted"/>
<dbReference type="PANTHER" id="PTHR11439:SF470">
    <property type="entry name" value="CYSTEINE-RICH RLK (RECEPTOR-LIKE PROTEIN KINASE) 8"/>
    <property type="match status" value="1"/>
</dbReference>
<reference evidence="2" key="1">
    <citation type="submission" date="2025-08" db="UniProtKB">
        <authorList>
            <consortium name="RefSeq"/>
        </authorList>
    </citation>
    <scope>IDENTIFICATION</scope>
</reference>
<gene>
    <name evidence="2" type="primary">LOC107784719</name>
</gene>
<evidence type="ECO:0000313" key="2">
    <source>
        <dbReference type="RefSeq" id="XP_016461374.1"/>
    </source>
</evidence>
<feature type="domain" description="Reverse transcriptase Ty1/copia-type" evidence="1">
    <location>
        <begin position="12"/>
        <end position="83"/>
    </location>
</feature>
<dbReference type="AlphaFoldDB" id="A0A1S3ZAJ3"/>
<evidence type="ECO:0000259" key="1">
    <source>
        <dbReference type="Pfam" id="PF07727"/>
    </source>
</evidence>
<protein>
    <submittedName>
        <fullName evidence="2">Uncharacterized mitochondrial protein AtMg00810-like</fullName>
    </submittedName>
</protein>
<dbReference type="OrthoDB" id="1250294at2759"/>